<dbReference type="Pfam" id="PF25583">
    <property type="entry name" value="WCX"/>
    <property type="match status" value="1"/>
</dbReference>
<comment type="caution">
    <text evidence="3">The sequence shown here is derived from an EMBL/GenBank/DDBJ whole genome shotgun (WGS) entry which is preliminary data.</text>
</comment>
<dbReference type="InterPro" id="IPR013668">
    <property type="entry name" value="RNase_R_HTH_12"/>
</dbReference>
<sequence length="342" mass="38892">MQTNIQRQIAMLELIPRHPRRITANNITEKLNNRDFDIGLRTVQRELKAMHDMGLFGLVMDDRCKPFGWSIAACWHGINLTLMDKHVALAFHTLQHSANQLLPPQSVKQLKPYFEKADQVLGSDPDNPWLYWACRVAQLPEPLPITFDEPDPKALETVQQALLDHQQIGCQIQRVIKGKSYWIDYRPINPEGIKISGGVVLLAFTLGNTHSRRYAKPIHMLRNIELLGTIAVMRSDFDIARVGNINSESTIDIELLFEPSASFILRNAKLSDSQTLERRVDGRYLVKANVMDTSKLREFLWSMADSVEVIAPAKLRAHFCKLSSKVINKYQTATTEVVAELV</sequence>
<evidence type="ECO:0000313" key="4">
    <source>
        <dbReference type="Proteomes" id="UP000887104"/>
    </source>
</evidence>
<evidence type="ECO:0000259" key="1">
    <source>
        <dbReference type="Pfam" id="PF08461"/>
    </source>
</evidence>
<dbReference type="PANTHER" id="PTHR34580">
    <property type="match status" value="1"/>
</dbReference>
<proteinExistence type="predicted"/>
<dbReference type="Pfam" id="PF08461">
    <property type="entry name" value="WHD_RNase_R"/>
    <property type="match status" value="1"/>
</dbReference>
<dbReference type="RefSeq" id="WP_220781184.1">
    <property type="nucleotide sequence ID" value="NZ_BPEY01000034.1"/>
</dbReference>
<dbReference type="EMBL" id="BPEY01000034">
    <property type="protein sequence ID" value="GIU46199.1"/>
    <property type="molecule type" value="Genomic_DNA"/>
</dbReference>
<feature type="domain" description="WCX" evidence="2">
    <location>
        <begin position="250"/>
        <end position="319"/>
    </location>
</feature>
<dbReference type="InterPro" id="IPR051534">
    <property type="entry name" value="CBASS_pafABC_assoc_protein"/>
</dbReference>
<protein>
    <submittedName>
        <fullName evidence="3">WYL domain-containing protein</fullName>
    </submittedName>
</protein>
<name>A0ABQ4PFM0_9GAMM</name>
<organism evidence="3 4">
    <name type="scientific">Shewanella sairae</name>
    <dbReference type="NCBI Taxonomy" id="190310"/>
    <lineage>
        <taxon>Bacteria</taxon>
        <taxon>Pseudomonadati</taxon>
        <taxon>Pseudomonadota</taxon>
        <taxon>Gammaproteobacteria</taxon>
        <taxon>Alteromonadales</taxon>
        <taxon>Shewanellaceae</taxon>
        <taxon>Shewanella</taxon>
    </lineage>
</organism>
<accession>A0ABQ4PFM0</accession>
<dbReference type="PANTHER" id="PTHR34580:SF1">
    <property type="entry name" value="PROTEIN PAFC"/>
    <property type="match status" value="1"/>
</dbReference>
<feature type="domain" description="Ribonuclease R winged-helix" evidence="1">
    <location>
        <begin position="10"/>
        <end position="55"/>
    </location>
</feature>
<dbReference type="InterPro" id="IPR057727">
    <property type="entry name" value="WCX_dom"/>
</dbReference>
<keyword evidence="4" id="KW-1185">Reference proteome</keyword>
<gene>
    <name evidence="3" type="ORF">TUM4438_21430</name>
</gene>
<reference evidence="3" key="1">
    <citation type="submission" date="2021-05" db="EMBL/GenBank/DDBJ databases">
        <title>Molecular characterization for Shewanella algae harboring chromosomal blaOXA-55-like strains isolated from clinical and environment sample.</title>
        <authorList>
            <person name="Ohama Y."/>
            <person name="Aoki K."/>
            <person name="Harada S."/>
            <person name="Moriya K."/>
            <person name="Ishii Y."/>
            <person name="Tateda K."/>
        </authorList>
    </citation>
    <scope>NUCLEOTIDE SEQUENCE</scope>
    <source>
        <strain evidence="3">JCM 11563</strain>
    </source>
</reference>
<evidence type="ECO:0000259" key="2">
    <source>
        <dbReference type="Pfam" id="PF25583"/>
    </source>
</evidence>
<evidence type="ECO:0000313" key="3">
    <source>
        <dbReference type="EMBL" id="GIU46199.1"/>
    </source>
</evidence>
<dbReference type="Proteomes" id="UP000887104">
    <property type="component" value="Unassembled WGS sequence"/>
</dbReference>